<feature type="compositionally biased region" description="Polar residues" evidence="1">
    <location>
        <begin position="379"/>
        <end position="390"/>
    </location>
</feature>
<dbReference type="EMBL" id="JASSZA010000019">
    <property type="protein sequence ID" value="KAK2087933.1"/>
    <property type="molecule type" value="Genomic_DNA"/>
</dbReference>
<feature type="compositionally biased region" description="Pro residues" evidence="1">
    <location>
        <begin position="358"/>
        <end position="370"/>
    </location>
</feature>
<sequence length="538" mass="56680">MGLDEQSALEPLACEHLPQPLDATPCNHHMPCPATWAVGNWSQVSAGWEGLPPVPPLVSGYSEADSLPPALTAWYHGGSSSHELFNEADFIPHHLAPCPSPTSAPRPAGMGNAIDEEALELDLPGPMFVDDFYYDYNFINFHEDLSYGPFEEPDQDLVGTGDGMPAPRGHPAAPSMGSLVPATEPPAATEEGALGPWSPSPWPSQAGHSPPPPSELTPENSLVSFLPEEDAPIGAPDLGLPSLPWPRVSPDDVQMSATSGSQNDLVGEDSQRQLPPPWWDRTNEVSEDDEEPGGHRVPHLPLRPSPMLPPLSPVGSTHSSPGPDVVELWTGGTVAWEPVLEGGLGPGDSKLRPTVEVAPPPPPPIAPPPEMEGRDSPLQPGTSNSPTPGQGSWDLQPVAVWGTFLPMTLTGLGHTPEPEPTLSLRPEGQPESLRPEVPLSSGLLSMPAWDSPANSHRGPETQLLAPSLAEVGPPVDPLAARNASWQAGDWSEASGAGWVGGEFTWDLVIVALSENEQSGTQVLSILPPSGQEFPGLGG</sequence>
<feature type="compositionally biased region" description="Polar residues" evidence="1">
    <location>
        <begin position="255"/>
        <end position="264"/>
    </location>
</feature>
<keyword evidence="2" id="KW-0482">Metalloprotease</keyword>
<proteinExistence type="predicted"/>
<protein>
    <submittedName>
        <fullName evidence="2">A disintegrin and metalloproteinase with thrombospondin motifs 7</fullName>
    </submittedName>
</protein>
<accession>A0ABQ9TT21</accession>
<comment type="caution">
    <text evidence="2">The sequence shown here is derived from an EMBL/GenBank/DDBJ whole genome shotgun (WGS) entry which is preliminary data.</text>
</comment>
<keyword evidence="2" id="KW-0645">Protease</keyword>
<evidence type="ECO:0000313" key="3">
    <source>
        <dbReference type="Proteomes" id="UP001266305"/>
    </source>
</evidence>
<evidence type="ECO:0000313" key="2">
    <source>
        <dbReference type="EMBL" id="KAK2087933.1"/>
    </source>
</evidence>
<feature type="compositionally biased region" description="Low complexity" evidence="1">
    <location>
        <begin position="181"/>
        <end position="191"/>
    </location>
</feature>
<name>A0ABQ9TT21_SAGOE</name>
<feature type="region of interest" description="Disordered" evidence="1">
    <location>
        <begin position="409"/>
        <end position="435"/>
    </location>
</feature>
<gene>
    <name evidence="2" type="primary">ADAMTS7_15</name>
    <name evidence="2" type="ORF">P7K49_033840</name>
</gene>
<keyword evidence="3" id="KW-1185">Reference proteome</keyword>
<dbReference type="GO" id="GO:0008237">
    <property type="term" value="F:metallopeptidase activity"/>
    <property type="evidence" value="ECO:0007669"/>
    <property type="project" value="UniProtKB-KW"/>
</dbReference>
<organism evidence="2 3">
    <name type="scientific">Saguinus oedipus</name>
    <name type="common">Cotton-top tamarin</name>
    <name type="synonym">Oedipomidas oedipus</name>
    <dbReference type="NCBI Taxonomy" id="9490"/>
    <lineage>
        <taxon>Eukaryota</taxon>
        <taxon>Metazoa</taxon>
        <taxon>Chordata</taxon>
        <taxon>Craniata</taxon>
        <taxon>Vertebrata</taxon>
        <taxon>Euteleostomi</taxon>
        <taxon>Mammalia</taxon>
        <taxon>Eutheria</taxon>
        <taxon>Euarchontoglires</taxon>
        <taxon>Primates</taxon>
        <taxon>Haplorrhini</taxon>
        <taxon>Platyrrhini</taxon>
        <taxon>Cebidae</taxon>
        <taxon>Callitrichinae</taxon>
        <taxon>Saguinus</taxon>
    </lineage>
</organism>
<keyword evidence="2" id="KW-0378">Hydrolase</keyword>
<evidence type="ECO:0000256" key="1">
    <source>
        <dbReference type="SAM" id="MobiDB-lite"/>
    </source>
</evidence>
<dbReference type="Proteomes" id="UP001266305">
    <property type="component" value="Unassembled WGS sequence"/>
</dbReference>
<feature type="compositionally biased region" description="Pro residues" evidence="1">
    <location>
        <begin position="301"/>
        <end position="312"/>
    </location>
</feature>
<reference evidence="2 3" key="1">
    <citation type="submission" date="2023-05" db="EMBL/GenBank/DDBJ databases">
        <title>B98-5 Cell Line De Novo Hybrid Assembly: An Optical Mapping Approach.</title>
        <authorList>
            <person name="Kananen K."/>
            <person name="Auerbach J.A."/>
            <person name="Kautto E."/>
            <person name="Blachly J.S."/>
        </authorList>
    </citation>
    <scope>NUCLEOTIDE SEQUENCE [LARGE SCALE GENOMIC DNA]</scope>
    <source>
        <strain evidence="2">B95-8</strain>
        <tissue evidence="2">Cell line</tissue>
    </source>
</reference>
<feature type="region of interest" description="Disordered" evidence="1">
    <location>
        <begin position="150"/>
        <end position="395"/>
    </location>
</feature>